<feature type="domain" description="Calcineurin-like phosphoesterase" evidence="4">
    <location>
        <begin position="26"/>
        <end position="219"/>
    </location>
</feature>
<proteinExistence type="predicted"/>
<organism evidence="6 7">
    <name type="scientific">Filimonas zeae</name>
    <dbReference type="NCBI Taxonomy" id="1737353"/>
    <lineage>
        <taxon>Bacteria</taxon>
        <taxon>Pseudomonadati</taxon>
        <taxon>Bacteroidota</taxon>
        <taxon>Chitinophagia</taxon>
        <taxon>Chitinophagales</taxon>
        <taxon>Chitinophagaceae</taxon>
        <taxon>Filimonas</taxon>
    </lineage>
</organism>
<feature type="chain" id="PRO_5036837311" description="Calcineurin-like phosphoesterase" evidence="3">
    <location>
        <begin position="20"/>
        <end position="1203"/>
    </location>
</feature>
<protein>
    <recommendedName>
        <fullName evidence="8">Calcineurin-like phosphoesterase</fullName>
    </recommendedName>
</protein>
<dbReference type="InterPro" id="IPR004843">
    <property type="entry name" value="Calcineurin-like_PHP"/>
</dbReference>
<gene>
    <name evidence="6" type="ORF">GCM10011379_19890</name>
</gene>
<dbReference type="Proteomes" id="UP000627292">
    <property type="component" value="Unassembled WGS sequence"/>
</dbReference>
<reference evidence="6" key="1">
    <citation type="journal article" date="2014" name="Int. J. Syst. Evol. Microbiol.">
        <title>Complete genome sequence of Corynebacterium casei LMG S-19264T (=DSM 44701T), isolated from a smear-ripened cheese.</title>
        <authorList>
            <consortium name="US DOE Joint Genome Institute (JGI-PGF)"/>
            <person name="Walter F."/>
            <person name="Albersmeier A."/>
            <person name="Kalinowski J."/>
            <person name="Ruckert C."/>
        </authorList>
    </citation>
    <scope>NUCLEOTIDE SEQUENCE</scope>
    <source>
        <strain evidence="6">CGMCC 1.15290</strain>
    </source>
</reference>
<accession>A0A917MVG5</accession>
<dbReference type="Gene3D" id="2.40.160.50">
    <property type="entry name" value="membrane protein fhac: a member of the omp85/tpsb transporter family"/>
    <property type="match status" value="1"/>
</dbReference>
<evidence type="ECO:0000256" key="3">
    <source>
        <dbReference type="SAM" id="SignalP"/>
    </source>
</evidence>
<dbReference type="Pfam" id="PF00149">
    <property type="entry name" value="Metallophos"/>
    <property type="match status" value="1"/>
</dbReference>
<dbReference type="RefSeq" id="WP_188951880.1">
    <property type="nucleotide sequence ID" value="NZ_BMIB01000002.1"/>
</dbReference>
<comment type="caution">
    <text evidence="6">The sequence shown here is derived from an EMBL/GenBank/DDBJ whole genome shotgun (WGS) entry which is preliminary data.</text>
</comment>
<dbReference type="GO" id="GO:0019867">
    <property type="term" value="C:outer membrane"/>
    <property type="evidence" value="ECO:0007669"/>
    <property type="project" value="InterPro"/>
</dbReference>
<evidence type="ECO:0008006" key="8">
    <source>
        <dbReference type="Google" id="ProtNLM"/>
    </source>
</evidence>
<evidence type="ECO:0000256" key="2">
    <source>
        <dbReference type="ARBA" id="ARBA00023136"/>
    </source>
</evidence>
<evidence type="ECO:0000313" key="7">
    <source>
        <dbReference type="Proteomes" id="UP000627292"/>
    </source>
</evidence>
<evidence type="ECO:0000313" key="6">
    <source>
        <dbReference type="EMBL" id="GGH66084.1"/>
    </source>
</evidence>
<dbReference type="Pfam" id="PF01103">
    <property type="entry name" value="Omp85"/>
    <property type="match status" value="1"/>
</dbReference>
<reference evidence="6" key="2">
    <citation type="submission" date="2020-09" db="EMBL/GenBank/DDBJ databases">
        <authorList>
            <person name="Sun Q."/>
            <person name="Zhou Y."/>
        </authorList>
    </citation>
    <scope>NUCLEOTIDE SEQUENCE</scope>
    <source>
        <strain evidence="6">CGMCC 1.15290</strain>
    </source>
</reference>
<keyword evidence="3" id="KW-0732">Signal</keyword>
<dbReference type="EMBL" id="BMIB01000002">
    <property type="protein sequence ID" value="GGH66084.1"/>
    <property type="molecule type" value="Genomic_DNA"/>
</dbReference>
<name>A0A917MVG5_9BACT</name>
<sequence length="1203" mass="136358">MRQLLLLLLLGATSATVCAQDSIRYRVIFIGDAGEMNPEQQKALQHAANHILTGKTSVFYLGDNIYPHGMGLPGTKEETDGQQILQSQYLPMRAKQAPVYFVPGNHDWDRMGPKGLAKIKRQWQYLDERGDSLLKLIPANGCPDPVEINLTDSLTIIAYDSEWWLFPFNKDNPDGECECKSRRDVLIRLAELQYKNRHKVVLLASHHPFQSYGVHGGVFTLKDHLFPLTAANKNLYIPLPVIGSLYPFLRSTFTNPEDLKHPLYKYMIKNVDAVFAGNPNVVHVAGHEHGLQFIKDKKKVQVVSGAGAKHTNASKGKHSLFAEATQGYVTADMLINGTLRFTYYVYENDTIRQAFAYEQAYTPVTEKSDTSALAQYKDSVTVAVHPSYDKPGGFHRWLFGENYRKEWAMPVKLPVIRLSEMHGGLTPQQLGGGMQSKSLRLVDKNGKEWVVRSVEKTPDALLPAGLQDAFARDWLDDVTSAQHPFSALAVPPLANAVKVAHANPVIGVVAPDKKLGLYENIFANMVVLLEEREPGGNSDNSVKMVKNLWKDNENDIKAKDMLRARMLDAFLGDWDRHEDQWRWRDAGKGKDKLYEPVPRDRDQVFHLTQGALPWLASQDYILPTLRNFDYKMGHIHWLLFKTRFVNAYPSFQFTREKWQEEAKKFTAALTDSVLETSLKQLPAPAYALRRNFLFSRMQQRRDNLPAAMDRYYVFTQKIADIQTSNKNELVEITDTTNGNLNVRIRRMNKEGEVKEEMMNKTYDAGLTREIRLFIGNGNDSVVVNNKNSNIRLRIVGGHDAKTYQIDAADRKVLLYDRFNGSRFTGDTSRLRKHLSNDSLNTAFTPVNLYNTWMPLALIGLNRDDGFILGAGFRHIKQEGFRRYPYASMQQVLAGHSFSTQAFYIKYRGEWIGIGKRPDIVLNVNAKAPNNTINFYGRGNETEFNKTGNFVRYYRTRFSLYEVNPQLRWRSAGNKTSLSIGPSAQFYSFDTDDNKGRFIENKGLIGSYDSVTIEKNKLHAGVALDYIFDNRNNRIIPQWGSYVRVKMAGYGGIGQYAKSYGQISPEIALYKNLNAKATIILAERFGGTVTVGKTAFYQSAVLGGQENLLGYRQYRFAGQHSFYNNLELRIKLADVASYILPGQLGITGFWDVGRVWEQNDNSNKWHHGAGGGIYFAPVSMVAFSFVVGNSTEGLYPYFVMGFRF</sequence>
<feature type="domain" description="Bacterial surface antigen (D15)" evidence="5">
    <location>
        <begin position="949"/>
        <end position="1168"/>
    </location>
</feature>
<evidence type="ECO:0000256" key="1">
    <source>
        <dbReference type="ARBA" id="ARBA00004370"/>
    </source>
</evidence>
<keyword evidence="2" id="KW-0472">Membrane</keyword>
<dbReference type="GO" id="GO:0016787">
    <property type="term" value="F:hydrolase activity"/>
    <property type="evidence" value="ECO:0007669"/>
    <property type="project" value="InterPro"/>
</dbReference>
<evidence type="ECO:0000259" key="5">
    <source>
        <dbReference type="Pfam" id="PF01103"/>
    </source>
</evidence>
<keyword evidence="7" id="KW-1185">Reference proteome</keyword>
<dbReference type="InterPro" id="IPR000184">
    <property type="entry name" value="Bac_surfAg_D15"/>
</dbReference>
<dbReference type="AlphaFoldDB" id="A0A917MVG5"/>
<dbReference type="Gene3D" id="3.60.21.10">
    <property type="match status" value="1"/>
</dbReference>
<evidence type="ECO:0000259" key="4">
    <source>
        <dbReference type="Pfam" id="PF00149"/>
    </source>
</evidence>
<dbReference type="InterPro" id="IPR029052">
    <property type="entry name" value="Metallo-depent_PP-like"/>
</dbReference>
<dbReference type="SUPFAM" id="SSF56300">
    <property type="entry name" value="Metallo-dependent phosphatases"/>
    <property type="match status" value="1"/>
</dbReference>
<feature type="signal peptide" evidence="3">
    <location>
        <begin position="1"/>
        <end position="19"/>
    </location>
</feature>
<comment type="subcellular location">
    <subcellularLocation>
        <location evidence="1">Membrane</location>
    </subcellularLocation>
</comment>